<dbReference type="Proteomes" id="UP000034050">
    <property type="component" value="Unassembled WGS sequence"/>
</dbReference>
<gene>
    <name evidence="1" type="ORF">UV61_C0021G0012</name>
</gene>
<comment type="caution">
    <text evidence="1">The sequence shown here is derived from an EMBL/GenBank/DDBJ whole genome shotgun (WGS) entry which is preliminary data.</text>
</comment>
<evidence type="ECO:0000313" key="2">
    <source>
        <dbReference type="Proteomes" id="UP000034050"/>
    </source>
</evidence>
<name>A0A0G1EQ07_9BACT</name>
<organism evidence="1 2">
    <name type="scientific">Candidatus Gottesmanbacteria bacterium GW2011_GWB1_43_11</name>
    <dbReference type="NCBI Taxonomy" id="1618446"/>
    <lineage>
        <taxon>Bacteria</taxon>
        <taxon>Candidatus Gottesmaniibacteriota</taxon>
    </lineage>
</organism>
<sequence length="95" mass="10616">MTLIITTFLFSQESSQREVAIRYLPKKAAPWRFALPAGRQVVFLTALASGGTPRVIRLRQLADGGDRFLTLLACKKNYANTPKGNTKLAKTHQER</sequence>
<dbReference type="STRING" id="1618446.UV61_C0021G0012"/>
<dbReference type="AlphaFoldDB" id="A0A0G1EQ07"/>
<accession>A0A0G1EQ07</accession>
<dbReference type="EMBL" id="LCFD01000021">
    <property type="protein sequence ID" value="KKS85096.1"/>
    <property type="molecule type" value="Genomic_DNA"/>
</dbReference>
<proteinExistence type="predicted"/>
<protein>
    <submittedName>
        <fullName evidence="1">Uncharacterized protein</fullName>
    </submittedName>
</protein>
<reference evidence="1 2" key="1">
    <citation type="journal article" date="2015" name="Nature">
        <title>rRNA introns, odd ribosomes, and small enigmatic genomes across a large radiation of phyla.</title>
        <authorList>
            <person name="Brown C.T."/>
            <person name="Hug L.A."/>
            <person name="Thomas B.C."/>
            <person name="Sharon I."/>
            <person name="Castelle C.J."/>
            <person name="Singh A."/>
            <person name="Wilkins M.J."/>
            <person name="Williams K.H."/>
            <person name="Banfield J.F."/>
        </authorList>
    </citation>
    <scope>NUCLEOTIDE SEQUENCE [LARGE SCALE GENOMIC DNA]</scope>
</reference>
<evidence type="ECO:0000313" key="1">
    <source>
        <dbReference type="EMBL" id="KKS85096.1"/>
    </source>
</evidence>